<reference evidence="3 4" key="3">
    <citation type="submission" date="2020-08" db="EMBL/GenBank/DDBJ databases">
        <title>Genomic Encyclopedia of Type Strains, Phase IV (KMG-IV): sequencing the most valuable type-strain genomes for metagenomic binning, comparative biology and taxonomic classification.</title>
        <authorList>
            <person name="Goeker M."/>
        </authorList>
    </citation>
    <scope>NUCLEOTIDE SEQUENCE [LARGE SCALE GENOMIC DNA]</scope>
    <source>
        <strain evidence="3 4">DSM 27521</strain>
    </source>
</reference>
<organism evidence="3 4">
    <name type="scientific">Deinococcus metalli</name>
    <dbReference type="NCBI Taxonomy" id="1141878"/>
    <lineage>
        <taxon>Bacteria</taxon>
        <taxon>Thermotogati</taxon>
        <taxon>Deinococcota</taxon>
        <taxon>Deinococci</taxon>
        <taxon>Deinococcales</taxon>
        <taxon>Deinococcaceae</taxon>
        <taxon>Deinococcus</taxon>
    </lineage>
</organism>
<comment type="caution">
    <text evidence="3">The sequence shown here is derived from an EMBL/GenBank/DDBJ whole genome shotgun (WGS) entry which is preliminary data.</text>
</comment>
<accession>A0A7W8KF25</accession>
<dbReference type="Proteomes" id="UP000619376">
    <property type="component" value="Unassembled WGS sequence"/>
</dbReference>
<gene>
    <name evidence="2" type="ORF">GCM10017781_24340</name>
    <name evidence="3" type="ORF">HNQ07_002469</name>
</gene>
<evidence type="ECO:0000313" key="2">
    <source>
        <dbReference type="EMBL" id="GHF46992.1"/>
    </source>
</evidence>
<reference evidence="2" key="4">
    <citation type="submission" date="2024-05" db="EMBL/GenBank/DDBJ databases">
        <authorList>
            <person name="Sun Q."/>
            <person name="Zhou Y."/>
        </authorList>
    </citation>
    <scope>NUCLEOTIDE SEQUENCE</scope>
    <source>
        <strain evidence="2">CGMCC 1.18437</strain>
    </source>
</reference>
<dbReference type="InterPro" id="IPR013783">
    <property type="entry name" value="Ig-like_fold"/>
</dbReference>
<feature type="signal peptide" evidence="1">
    <location>
        <begin position="1"/>
        <end position="26"/>
    </location>
</feature>
<reference evidence="5" key="2">
    <citation type="journal article" date="2019" name="Int. J. Syst. Evol. Microbiol.">
        <title>The Global Catalogue of Microorganisms (GCM) 10K type strain sequencing project: providing services to taxonomists for standard genome sequencing and annotation.</title>
        <authorList>
            <consortium name="The Broad Institute Genomics Platform"/>
            <consortium name="The Broad Institute Genome Sequencing Center for Infectious Disease"/>
            <person name="Wu L."/>
            <person name="Ma J."/>
        </authorList>
    </citation>
    <scope>NUCLEOTIDE SEQUENCE [LARGE SCALE GENOMIC DNA]</scope>
    <source>
        <strain evidence="5">CGMCC 1.18437</strain>
    </source>
</reference>
<sequence length="478" mass="49824">MSKHVQGLAAATILTMLLAACQQTTAPRTQAELVKVQLGAAGIIHAQGFTGDVPDAHYDITVRDSAGKVVAFNGTTFDPSGAGSTTLTLSHSNEFAQTLLLPKGAYSFESRVKDDASSAVLLGYGPGSENTATVDASSSVVRLKTHAVFDPASSRLAPAMPLSELYTDSTFNLGLYPKTAPVSGQSATVPTSDIGPVTYMLGNSTDGVLNGAGSKIGTNVTARGTAADSELNVAASFNAWVYNSGTDTASYQPVTLNFAKSIQTNVLTADMVMPSLTVAPVAPVATAYQDQVTTLSGSVSDDVQVQALRVYVDSNLVASTDAADQAGGAATVLTDGAGGWSAPWKPSALGTADVTVIAEDSSGNETRNEQSVTVKKQDAIIFVVPHYYSVGDVVIGDNWAAGQTKTYKLISDGSGELHFRLNQGSTHLTAISPTGNVIFDGDATGYWDFYAYDAGDYTVTITSLQDQYIELEPHLHSY</sequence>
<evidence type="ECO:0008006" key="6">
    <source>
        <dbReference type="Google" id="ProtNLM"/>
    </source>
</evidence>
<keyword evidence="1" id="KW-0732">Signal</keyword>
<dbReference type="Gene3D" id="2.60.40.10">
    <property type="entry name" value="Immunoglobulins"/>
    <property type="match status" value="1"/>
</dbReference>
<evidence type="ECO:0000313" key="5">
    <source>
        <dbReference type="Proteomes" id="UP000619376"/>
    </source>
</evidence>
<dbReference type="EMBL" id="JACHFK010000005">
    <property type="protein sequence ID" value="MBB5377005.1"/>
    <property type="molecule type" value="Genomic_DNA"/>
</dbReference>
<evidence type="ECO:0000313" key="4">
    <source>
        <dbReference type="Proteomes" id="UP000539473"/>
    </source>
</evidence>
<proteinExistence type="predicted"/>
<feature type="chain" id="PRO_5031483029" description="DUF4397 domain-containing protein" evidence="1">
    <location>
        <begin position="27"/>
        <end position="478"/>
    </location>
</feature>
<dbReference type="RefSeq" id="WP_184112127.1">
    <property type="nucleotide sequence ID" value="NZ_BNAJ01000005.1"/>
</dbReference>
<dbReference type="PROSITE" id="PS51257">
    <property type="entry name" value="PROKAR_LIPOPROTEIN"/>
    <property type="match status" value="1"/>
</dbReference>
<evidence type="ECO:0000256" key="1">
    <source>
        <dbReference type="SAM" id="SignalP"/>
    </source>
</evidence>
<keyword evidence="5" id="KW-1185">Reference proteome</keyword>
<reference evidence="2" key="1">
    <citation type="journal article" date="2014" name="Int. J. Syst. Evol. Microbiol.">
        <title>Complete genome of a new Firmicutes species belonging to the dominant human colonic microbiota ('Ruminococcus bicirculans') reveals two chromosomes and a selective capacity to utilize plant glucans.</title>
        <authorList>
            <consortium name="NISC Comparative Sequencing Program"/>
            <person name="Wegmann U."/>
            <person name="Louis P."/>
            <person name="Goesmann A."/>
            <person name="Henrissat B."/>
            <person name="Duncan S.H."/>
            <person name="Flint H.J."/>
        </authorList>
    </citation>
    <scope>NUCLEOTIDE SEQUENCE</scope>
    <source>
        <strain evidence="2">CGMCC 1.18437</strain>
    </source>
</reference>
<evidence type="ECO:0000313" key="3">
    <source>
        <dbReference type="EMBL" id="MBB5377005.1"/>
    </source>
</evidence>
<name>A0A7W8KF25_9DEIO</name>
<dbReference type="Proteomes" id="UP000539473">
    <property type="component" value="Unassembled WGS sequence"/>
</dbReference>
<protein>
    <recommendedName>
        <fullName evidence="6">DUF4397 domain-containing protein</fullName>
    </recommendedName>
</protein>
<dbReference type="EMBL" id="BNAJ01000005">
    <property type="protein sequence ID" value="GHF46992.1"/>
    <property type="molecule type" value="Genomic_DNA"/>
</dbReference>
<dbReference type="AlphaFoldDB" id="A0A7W8KF25"/>